<gene>
    <name evidence="11" type="ORF">HKW67_07125</name>
</gene>
<dbReference type="EC" id="2.7.13.3" evidence="2"/>
<dbReference type="SMART" id="SM01079">
    <property type="entry name" value="CHASE"/>
    <property type="match status" value="1"/>
</dbReference>
<dbReference type="InterPro" id="IPR005467">
    <property type="entry name" value="His_kinase_dom"/>
</dbReference>
<accession>A0A6M4IR22</accession>
<evidence type="ECO:0000256" key="5">
    <source>
        <dbReference type="SAM" id="Coils"/>
    </source>
</evidence>
<dbReference type="InterPro" id="IPR000014">
    <property type="entry name" value="PAS"/>
</dbReference>
<dbReference type="PROSITE" id="PS50839">
    <property type="entry name" value="CHASE"/>
    <property type="match status" value="1"/>
</dbReference>
<keyword evidence="6" id="KW-1133">Transmembrane helix</keyword>
<feature type="transmembrane region" description="Helical" evidence="6">
    <location>
        <begin position="28"/>
        <end position="46"/>
    </location>
</feature>
<evidence type="ECO:0000256" key="1">
    <source>
        <dbReference type="ARBA" id="ARBA00000085"/>
    </source>
</evidence>
<dbReference type="SMART" id="SM00448">
    <property type="entry name" value="REC"/>
    <property type="match status" value="1"/>
</dbReference>
<dbReference type="PROSITE" id="PS50113">
    <property type="entry name" value="PAC"/>
    <property type="match status" value="1"/>
</dbReference>
<dbReference type="InterPro" id="IPR035965">
    <property type="entry name" value="PAS-like_dom_sf"/>
</dbReference>
<dbReference type="InterPro" id="IPR001789">
    <property type="entry name" value="Sig_transdc_resp-reg_receiver"/>
</dbReference>
<keyword evidence="12" id="KW-1185">Reference proteome</keyword>
<evidence type="ECO:0000259" key="8">
    <source>
        <dbReference type="PROSITE" id="PS50110"/>
    </source>
</evidence>
<dbReference type="Proteomes" id="UP000500938">
    <property type="component" value="Chromosome"/>
</dbReference>
<dbReference type="SUPFAM" id="SSF52172">
    <property type="entry name" value="CheY-like"/>
    <property type="match status" value="1"/>
</dbReference>
<dbReference type="InterPro" id="IPR001610">
    <property type="entry name" value="PAC"/>
</dbReference>
<proteinExistence type="predicted"/>
<evidence type="ECO:0000313" key="12">
    <source>
        <dbReference type="Proteomes" id="UP000500938"/>
    </source>
</evidence>
<feature type="coiled-coil region" evidence="5">
    <location>
        <begin position="295"/>
        <end position="333"/>
    </location>
</feature>
<evidence type="ECO:0000259" key="9">
    <source>
        <dbReference type="PROSITE" id="PS50113"/>
    </source>
</evidence>
<dbReference type="GO" id="GO:0000155">
    <property type="term" value="F:phosphorelay sensor kinase activity"/>
    <property type="evidence" value="ECO:0007669"/>
    <property type="project" value="InterPro"/>
</dbReference>
<protein>
    <recommendedName>
        <fullName evidence="2">histidine kinase</fullName>
        <ecNumber evidence="2">2.7.13.3</ecNumber>
    </recommendedName>
</protein>
<dbReference type="NCBIfam" id="TIGR00229">
    <property type="entry name" value="sensory_box"/>
    <property type="match status" value="1"/>
</dbReference>
<dbReference type="SUPFAM" id="SSF55785">
    <property type="entry name" value="PYP-like sensor domain (PAS domain)"/>
    <property type="match status" value="1"/>
</dbReference>
<dbReference type="InterPro" id="IPR003661">
    <property type="entry name" value="HisK_dim/P_dom"/>
</dbReference>
<dbReference type="Gene3D" id="3.30.565.10">
    <property type="entry name" value="Histidine kinase-like ATPase, C-terminal domain"/>
    <property type="match status" value="1"/>
</dbReference>
<dbReference type="Pfam" id="PF00072">
    <property type="entry name" value="Response_reg"/>
    <property type="match status" value="1"/>
</dbReference>
<dbReference type="CDD" id="cd00130">
    <property type="entry name" value="PAS"/>
    <property type="match status" value="1"/>
</dbReference>
<dbReference type="InterPro" id="IPR011006">
    <property type="entry name" value="CheY-like_superfamily"/>
</dbReference>
<feature type="modified residue" description="4-aspartylphosphate" evidence="4">
    <location>
        <position position="781"/>
    </location>
</feature>
<keyword evidence="6" id="KW-0812">Transmembrane</keyword>
<dbReference type="InterPro" id="IPR036097">
    <property type="entry name" value="HisK_dim/P_sf"/>
</dbReference>
<dbReference type="RefSeq" id="WP_171224721.1">
    <property type="nucleotide sequence ID" value="NZ_CP053085.1"/>
</dbReference>
<dbReference type="SUPFAM" id="SSF47384">
    <property type="entry name" value="Homodimeric domain of signal transducing histidine kinase"/>
    <property type="match status" value="1"/>
</dbReference>
<evidence type="ECO:0000256" key="3">
    <source>
        <dbReference type="ARBA" id="ARBA00022553"/>
    </source>
</evidence>
<dbReference type="CDD" id="cd00082">
    <property type="entry name" value="HisKA"/>
    <property type="match status" value="1"/>
</dbReference>
<keyword evidence="6" id="KW-0472">Membrane</keyword>
<dbReference type="PANTHER" id="PTHR43065">
    <property type="entry name" value="SENSOR HISTIDINE KINASE"/>
    <property type="match status" value="1"/>
</dbReference>
<evidence type="ECO:0000256" key="6">
    <source>
        <dbReference type="SAM" id="Phobius"/>
    </source>
</evidence>
<dbReference type="SMART" id="SM00387">
    <property type="entry name" value="HATPase_c"/>
    <property type="match status" value="1"/>
</dbReference>
<comment type="catalytic activity">
    <reaction evidence="1">
        <text>ATP + protein L-histidine = ADP + protein N-phospho-L-histidine.</text>
        <dbReference type="EC" id="2.7.13.3"/>
    </reaction>
</comment>
<sequence>MPPNEWTGSLARDAVAHGSAVRLRTARAALTAGVLGLAVAVGYDAWYRSTLVVRERERVRAQMAPHAQALENAIGRRVSRLIGLKDFVEAQPSLDALNRTFNTFAAGLRVAAPGIRALQLNRSGRIIATEPMSDASRLLGYDLLQDPRAEIADGVRRAMSSSSVVVTGPIELLQGGQGLLIRRRLDEGPPGFPDLVSMAVDVKPLLDEASAIAPMLRLRVALLDRARQPLRGSPIGLGDPATVSVSIMDGEWTLLGMPVDGWNSAVSRELRPTRVASAVILLLVMCVTYLFFGRQARLEDAVEERTRDLERANDDLRKEVQERERVEQQLRLNDERLQIALMSGKMGLWGYDPIAGVIEWSEQSLELLGLAGEARVMTGDRFIELIPAALRDMVREGIAKAMLGRPAHAEYTVSKADGSTRWLYVTGTPLTDGVGPGAIPSRIIGVLADITERRLLEEQLLHSQKMEAVGTLAGGIAHDFNNLLTAMMGFAQLADQQASTLVHDDAPLALRNGLRDVRTELIEIMKAGERAAMLTSQLLAFSRRQRVTPTEVDVNVAVHDIERMLQRLIGERLTLTTRTVGQPLPVMVDAGQLAQVLVNLVVNARDAMPNGGMVQVSTDLLDLAAVGDGAYAGVPAGAWVVLTVQDSGTGMTPEVQARIFEPFYTTKAIGDGTGLGMSTVYGIVQQAGGRLLVDSTLGVGTAVRVLLPRLAARSLPVGAPPAVERPTSELILVVEDEPGLRRLVAEILNRRGFRVRVAADGIEALEVLDGDRALPSLVITDVVMPRLGGRGLAETMTARGILVPVLFMSGYQAGEELPDDATHAFVPKPFTPDTLVTKVRQLLERERATV</sequence>
<dbReference type="AlphaFoldDB" id="A0A6M4IR22"/>
<dbReference type="PRINTS" id="PR00344">
    <property type="entry name" value="BCTRLSENSOR"/>
</dbReference>
<keyword evidence="3 4" id="KW-0597">Phosphoprotein</keyword>
<dbReference type="PROSITE" id="PS50110">
    <property type="entry name" value="RESPONSE_REGULATORY"/>
    <property type="match status" value="1"/>
</dbReference>
<dbReference type="PROSITE" id="PS50109">
    <property type="entry name" value="HIS_KIN"/>
    <property type="match status" value="1"/>
</dbReference>
<feature type="domain" description="CHASE" evidence="10">
    <location>
        <begin position="126"/>
        <end position="182"/>
    </location>
</feature>
<dbReference type="Gene3D" id="3.40.50.2300">
    <property type="match status" value="1"/>
</dbReference>
<dbReference type="Pfam" id="PF02518">
    <property type="entry name" value="HATPase_c"/>
    <property type="match status" value="1"/>
</dbReference>
<dbReference type="KEGG" id="ggr:HKW67_07125"/>
<name>A0A6M4IR22_9BACT</name>
<dbReference type="InterPro" id="IPR036890">
    <property type="entry name" value="HATPase_C_sf"/>
</dbReference>
<dbReference type="InterPro" id="IPR006189">
    <property type="entry name" value="CHASE_dom"/>
</dbReference>
<dbReference type="InterPro" id="IPR013655">
    <property type="entry name" value="PAS_fold_3"/>
</dbReference>
<organism evidence="11 12">
    <name type="scientific">Gemmatimonas groenlandica</name>
    <dbReference type="NCBI Taxonomy" id="2732249"/>
    <lineage>
        <taxon>Bacteria</taxon>
        <taxon>Pseudomonadati</taxon>
        <taxon>Gemmatimonadota</taxon>
        <taxon>Gemmatimonadia</taxon>
        <taxon>Gemmatimonadales</taxon>
        <taxon>Gemmatimonadaceae</taxon>
        <taxon>Gemmatimonas</taxon>
    </lineage>
</organism>
<feature type="transmembrane region" description="Helical" evidence="6">
    <location>
        <begin position="275"/>
        <end position="292"/>
    </location>
</feature>
<dbReference type="SMART" id="SM00388">
    <property type="entry name" value="HisKA"/>
    <property type="match status" value="1"/>
</dbReference>
<evidence type="ECO:0000313" key="11">
    <source>
        <dbReference type="EMBL" id="QJR35292.1"/>
    </source>
</evidence>
<dbReference type="Pfam" id="PF08447">
    <property type="entry name" value="PAS_3"/>
    <property type="match status" value="1"/>
</dbReference>
<dbReference type="InterPro" id="IPR004358">
    <property type="entry name" value="Sig_transdc_His_kin-like_C"/>
</dbReference>
<dbReference type="EMBL" id="CP053085">
    <property type="protein sequence ID" value="QJR35292.1"/>
    <property type="molecule type" value="Genomic_DNA"/>
</dbReference>
<dbReference type="Gene3D" id="3.30.450.20">
    <property type="entry name" value="PAS domain"/>
    <property type="match status" value="1"/>
</dbReference>
<feature type="domain" description="Histidine kinase" evidence="7">
    <location>
        <begin position="475"/>
        <end position="711"/>
    </location>
</feature>
<dbReference type="SMART" id="SM00086">
    <property type="entry name" value="PAC"/>
    <property type="match status" value="1"/>
</dbReference>
<dbReference type="InterPro" id="IPR003594">
    <property type="entry name" value="HATPase_dom"/>
</dbReference>
<evidence type="ECO:0000259" key="10">
    <source>
        <dbReference type="PROSITE" id="PS50839"/>
    </source>
</evidence>
<dbReference type="PANTHER" id="PTHR43065:SF42">
    <property type="entry name" value="TWO-COMPONENT SENSOR PPRA"/>
    <property type="match status" value="1"/>
</dbReference>
<evidence type="ECO:0000256" key="2">
    <source>
        <dbReference type="ARBA" id="ARBA00012438"/>
    </source>
</evidence>
<feature type="domain" description="PAC" evidence="9">
    <location>
        <begin position="407"/>
        <end position="462"/>
    </location>
</feature>
<dbReference type="SUPFAM" id="SSF55874">
    <property type="entry name" value="ATPase domain of HSP90 chaperone/DNA topoisomerase II/histidine kinase"/>
    <property type="match status" value="1"/>
</dbReference>
<dbReference type="Gene3D" id="1.10.287.130">
    <property type="match status" value="1"/>
</dbReference>
<keyword evidence="5" id="KW-0175">Coiled coil</keyword>
<evidence type="ECO:0000256" key="4">
    <source>
        <dbReference type="PROSITE-ProRule" id="PRU00169"/>
    </source>
</evidence>
<reference evidence="11 12" key="1">
    <citation type="submission" date="2020-05" db="EMBL/GenBank/DDBJ databases">
        <title>Complete genome sequence of Gemmatimonas greenlandica TET16.</title>
        <authorList>
            <person name="Zeng Y."/>
        </authorList>
    </citation>
    <scope>NUCLEOTIDE SEQUENCE [LARGE SCALE GENOMIC DNA]</scope>
    <source>
        <strain evidence="11 12">TET16</strain>
    </source>
</reference>
<dbReference type="InterPro" id="IPR000700">
    <property type="entry name" value="PAS-assoc_C"/>
</dbReference>
<feature type="domain" description="Response regulatory" evidence="8">
    <location>
        <begin position="730"/>
        <end position="843"/>
    </location>
</feature>
<evidence type="ECO:0000259" key="7">
    <source>
        <dbReference type="PROSITE" id="PS50109"/>
    </source>
</evidence>
<dbReference type="CDD" id="cd00156">
    <property type="entry name" value="REC"/>
    <property type="match status" value="1"/>
</dbReference>